<proteinExistence type="predicted"/>
<dbReference type="STRING" id="182217.HCW_02895"/>
<dbReference type="RefSeq" id="WP_014660732.1">
    <property type="nucleotide sequence ID" value="NC_017737.1"/>
</dbReference>
<evidence type="ECO:0000313" key="2">
    <source>
        <dbReference type="Proteomes" id="UP000005010"/>
    </source>
</evidence>
<organism evidence="1 2">
    <name type="scientific">Helicobacter cetorum (strain ATCC BAA-429 / MIT 00-7128)</name>
    <dbReference type="NCBI Taxonomy" id="182217"/>
    <lineage>
        <taxon>Bacteria</taxon>
        <taxon>Pseudomonadati</taxon>
        <taxon>Campylobacterota</taxon>
        <taxon>Epsilonproteobacteria</taxon>
        <taxon>Campylobacterales</taxon>
        <taxon>Helicobacteraceae</taxon>
        <taxon>Helicobacter</taxon>
    </lineage>
</organism>
<reference evidence="2" key="1">
    <citation type="submission" date="2012-04" db="EMBL/GenBank/DDBJ databases">
        <title>Complete genome sequence of Helicobacter cetorum strain MIT 00-7128.</title>
        <authorList>
            <person name="Kersulyte D."/>
            <person name="Berg D.E."/>
        </authorList>
    </citation>
    <scope>NUCLEOTIDE SEQUENCE [LARGE SCALE GENOMIC DNA]</scope>
    <source>
        <strain evidence="2">MIT 00-7128</strain>
    </source>
</reference>
<dbReference type="Proteomes" id="UP000005010">
    <property type="component" value="Chromosome"/>
</dbReference>
<dbReference type="PATRIC" id="fig|182217.3.peg.622"/>
<gene>
    <name evidence="1" type="ordered locus">HCW_02895</name>
</gene>
<name>I0ELP1_HELC0</name>
<evidence type="ECO:0008006" key="3">
    <source>
        <dbReference type="Google" id="ProtNLM"/>
    </source>
</evidence>
<sequence>MSVLAPAIKENAEELAKKSISLSNNDLSSIKGNDEPNNNDLSAYLIEKTHNEEEQEQIKERPITGIKKLDEKIKNNNLSAMDYLVARKYLGIDLNMTLNGNLNIKSDSVVKNQTQALKEAFEISKNLDLANQMVNRVQEGSGLYQGLRRFLDDKTNGFVGLNHEQTQTKNLATDYIYSFARAMNGGRATNANVEDAKKALGLGARSKEQNTSNISQSMRTAIDLLDNKIENLRSAGANNNALMYLLMKRNLAEQRADYIDKNQGKINLKDYNQITSRYERFMKGE</sequence>
<dbReference type="EMBL" id="CP003479">
    <property type="protein sequence ID" value="AFI03860.1"/>
    <property type="molecule type" value="Genomic_DNA"/>
</dbReference>
<dbReference type="HOGENOM" id="CLU_975808_0_0_7"/>
<accession>I0ELP1</accession>
<keyword evidence="2" id="KW-1185">Reference proteome</keyword>
<dbReference type="AlphaFoldDB" id="I0ELP1"/>
<dbReference type="KEGG" id="hce:HCW_02895"/>
<protein>
    <recommendedName>
        <fullName evidence="3">Coiled-coil domain-containing protein</fullName>
    </recommendedName>
</protein>
<evidence type="ECO:0000313" key="1">
    <source>
        <dbReference type="EMBL" id="AFI03860.1"/>
    </source>
</evidence>